<evidence type="ECO:0000313" key="2">
    <source>
        <dbReference type="Proteomes" id="UP001162992"/>
    </source>
</evidence>
<sequence length="38" mass="4479">MVPEKKNRKACNPDKCCMALLRQACVVACRCVYLYYFF</sequence>
<dbReference type="EMBL" id="CM055096">
    <property type="protein sequence ID" value="KAJ7555188.1"/>
    <property type="molecule type" value="Genomic_DNA"/>
</dbReference>
<protein>
    <submittedName>
        <fullName evidence="1">Uncharacterized protein</fullName>
    </submittedName>
</protein>
<name>A0ACC2DLZ3_DIPCM</name>
<reference evidence="2" key="1">
    <citation type="journal article" date="2024" name="Proc. Natl. Acad. Sci. U.S.A.">
        <title>Extraordinary preservation of gene collinearity over three hundred million years revealed in homosporous lycophytes.</title>
        <authorList>
            <person name="Li C."/>
            <person name="Wickell D."/>
            <person name="Kuo L.Y."/>
            <person name="Chen X."/>
            <person name="Nie B."/>
            <person name="Liao X."/>
            <person name="Peng D."/>
            <person name="Ji J."/>
            <person name="Jenkins J."/>
            <person name="Williams M."/>
            <person name="Shu S."/>
            <person name="Plott C."/>
            <person name="Barry K."/>
            <person name="Rajasekar S."/>
            <person name="Grimwood J."/>
            <person name="Han X."/>
            <person name="Sun S."/>
            <person name="Hou Z."/>
            <person name="He W."/>
            <person name="Dai G."/>
            <person name="Sun C."/>
            <person name="Schmutz J."/>
            <person name="Leebens-Mack J.H."/>
            <person name="Li F.W."/>
            <person name="Wang L."/>
        </authorList>
    </citation>
    <scope>NUCLEOTIDE SEQUENCE [LARGE SCALE GENOMIC DNA]</scope>
    <source>
        <strain evidence="2">cv. PW_Plant_1</strain>
    </source>
</reference>
<keyword evidence="2" id="KW-1185">Reference proteome</keyword>
<comment type="caution">
    <text evidence="1">The sequence shown here is derived from an EMBL/GenBank/DDBJ whole genome shotgun (WGS) entry which is preliminary data.</text>
</comment>
<accession>A0ACC2DLZ3</accession>
<evidence type="ECO:0000313" key="1">
    <source>
        <dbReference type="EMBL" id="KAJ7555188.1"/>
    </source>
</evidence>
<dbReference type="Proteomes" id="UP001162992">
    <property type="component" value="Chromosome 5"/>
</dbReference>
<organism evidence="1 2">
    <name type="scientific">Diphasiastrum complanatum</name>
    <name type="common">Issler's clubmoss</name>
    <name type="synonym">Lycopodium complanatum</name>
    <dbReference type="NCBI Taxonomy" id="34168"/>
    <lineage>
        <taxon>Eukaryota</taxon>
        <taxon>Viridiplantae</taxon>
        <taxon>Streptophyta</taxon>
        <taxon>Embryophyta</taxon>
        <taxon>Tracheophyta</taxon>
        <taxon>Lycopodiopsida</taxon>
        <taxon>Lycopodiales</taxon>
        <taxon>Lycopodiaceae</taxon>
        <taxon>Lycopodioideae</taxon>
        <taxon>Diphasiastrum</taxon>
    </lineage>
</organism>
<proteinExistence type="predicted"/>
<gene>
    <name evidence="1" type="ORF">O6H91_05G025600</name>
</gene>